<feature type="region of interest" description="Disordered" evidence="1">
    <location>
        <begin position="219"/>
        <end position="279"/>
    </location>
</feature>
<dbReference type="EMBL" id="ML996368">
    <property type="protein sequence ID" value="KAF2726963.1"/>
    <property type="molecule type" value="Genomic_DNA"/>
</dbReference>
<feature type="region of interest" description="Disordered" evidence="1">
    <location>
        <begin position="1"/>
        <end position="58"/>
    </location>
</feature>
<feature type="compositionally biased region" description="Low complexity" evidence="1">
    <location>
        <begin position="229"/>
        <end position="245"/>
    </location>
</feature>
<evidence type="ECO:0000313" key="3">
    <source>
        <dbReference type="Proteomes" id="UP000799444"/>
    </source>
</evidence>
<reference evidence="2" key="1">
    <citation type="journal article" date="2020" name="Stud. Mycol.">
        <title>101 Dothideomycetes genomes: a test case for predicting lifestyles and emergence of pathogens.</title>
        <authorList>
            <person name="Haridas S."/>
            <person name="Albert R."/>
            <person name="Binder M."/>
            <person name="Bloem J."/>
            <person name="Labutti K."/>
            <person name="Salamov A."/>
            <person name="Andreopoulos B."/>
            <person name="Baker S."/>
            <person name="Barry K."/>
            <person name="Bills G."/>
            <person name="Bluhm B."/>
            <person name="Cannon C."/>
            <person name="Castanera R."/>
            <person name="Culley D."/>
            <person name="Daum C."/>
            <person name="Ezra D."/>
            <person name="Gonzalez J."/>
            <person name="Henrissat B."/>
            <person name="Kuo A."/>
            <person name="Liang C."/>
            <person name="Lipzen A."/>
            <person name="Lutzoni F."/>
            <person name="Magnuson J."/>
            <person name="Mondo S."/>
            <person name="Nolan M."/>
            <person name="Ohm R."/>
            <person name="Pangilinan J."/>
            <person name="Park H.-J."/>
            <person name="Ramirez L."/>
            <person name="Alfaro M."/>
            <person name="Sun H."/>
            <person name="Tritt A."/>
            <person name="Yoshinaga Y."/>
            <person name="Zwiers L.-H."/>
            <person name="Turgeon B."/>
            <person name="Goodwin S."/>
            <person name="Spatafora J."/>
            <person name="Crous P."/>
            <person name="Grigoriev I."/>
        </authorList>
    </citation>
    <scope>NUCLEOTIDE SEQUENCE</scope>
    <source>
        <strain evidence="2">CBS 125425</strain>
    </source>
</reference>
<feature type="region of interest" description="Disordered" evidence="1">
    <location>
        <begin position="593"/>
        <end position="731"/>
    </location>
</feature>
<proteinExistence type="predicted"/>
<protein>
    <submittedName>
        <fullName evidence="2">Uncharacterized protein</fullName>
    </submittedName>
</protein>
<feature type="compositionally biased region" description="Acidic residues" evidence="1">
    <location>
        <begin position="671"/>
        <end position="681"/>
    </location>
</feature>
<gene>
    <name evidence="2" type="ORF">EJ04DRAFT_570807</name>
</gene>
<sequence length="857" mass="97298">MSESEKQGGGPVPKSPAPKSPAPKSPAPKGPVPQSDSRRASFVSRRRSSAAPRRASTITSTDTIARFIEDAKQNPISEWQDPAFADFDWANAEFDFNGLDNVVYDNGQANNAEFEAEYGNFINQYPDPYGTNLANDMGPYYHKNQMVSPDLAQYSNQGVQPSNFVRQASQELQQNPFTAVPGRSTRGASVGVNPGLLTQGTDPLLSFAGSEADPFSNEFEPFSKLPYQSPTTRSRTRSLSHPLHSPSRYGNERRISKESAKSSNTKASGSSWSEAPSERTYLKNTRRVKHRISVAPQFKAGEAPRVDEGRPWVRINATTVGKTTRTSKINHYKADYQRRAHPVGNWSSQHFDFQYTKDGEFKERSMSAAQIKEFILQYPRDHKTLAKLKLWIQKGPTDSARRYLTTTWSKCRMRECPANVWQTGTILHGHYRVAFDEKWHRDRENSDPFLVAGYVHLYCMERFLDFPDICKYADVEVDTRQLTNEPNGKFAASLAGQPECGIAQDFVERCRRGKDSLRKSEYFHNYPEHKSFRKGEAKPYKDTQLAFWMTKIKADTRPAAQIRQFMNRGLKDTHLLANMGDLKVLFREVAKQKTERKKAVKSKKRKEPDSDSDSESDDELPLRKSYKQHHPQKGQDLVQIAANTYGPRAAVNKRPRTNKPSSTRRARNYYDDEESDSDDEYLTQHKRARFGDDDEDEFSLPGYPPSFRPAAEASRPRRSPREKKTQTNYEQLNEGQPIEGLDEQFAPQAEIGGPVLDEAELAMMAALNGENFTVEDFSTFDFDSVFGLSRRRSSTVPPMRRASSILRKPRCNSRRDSRRVQIGGTTTHHFDQSIAMPRYSLRNQDKVVSGRVAKRGA</sequence>
<feature type="compositionally biased region" description="Low complexity" evidence="1">
    <location>
        <begin position="32"/>
        <end position="56"/>
    </location>
</feature>
<organism evidence="2 3">
    <name type="scientific">Polyplosphaeria fusca</name>
    <dbReference type="NCBI Taxonomy" id="682080"/>
    <lineage>
        <taxon>Eukaryota</taxon>
        <taxon>Fungi</taxon>
        <taxon>Dikarya</taxon>
        <taxon>Ascomycota</taxon>
        <taxon>Pezizomycotina</taxon>
        <taxon>Dothideomycetes</taxon>
        <taxon>Pleosporomycetidae</taxon>
        <taxon>Pleosporales</taxon>
        <taxon>Tetraplosphaeriaceae</taxon>
        <taxon>Polyplosphaeria</taxon>
    </lineage>
</organism>
<feature type="compositionally biased region" description="Pro residues" evidence="1">
    <location>
        <begin position="13"/>
        <end position="31"/>
    </location>
</feature>
<dbReference type="OrthoDB" id="5307331at2759"/>
<feature type="compositionally biased region" description="Polar residues" evidence="1">
    <location>
        <begin position="261"/>
        <end position="274"/>
    </location>
</feature>
<name>A0A9P4QGQ9_9PLEO</name>
<evidence type="ECO:0000313" key="2">
    <source>
        <dbReference type="EMBL" id="KAF2726963.1"/>
    </source>
</evidence>
<dbReference type="Proteomes" id="UP000799444">
    <property type="component" value="Unassembled WGS sequence"/>
</dbReference>
<feature type="compositionally biased region" description="Basic residues" evidence="1">
    <location>
        <begin position="651"/>
        <end position="667"/>
    </location>
</feature>
<accession>A0A9P4QGQ9</accession>
<feature type="compositionally biased region" description="Acidic residues" evidence="1">
    <location>
        <begin position="610"/>
        <end position="619"/>
    </location>
</feature>
<feature type="compositionally biased region" description="Basic residues" evidence="1">
    <location>
        <begin position="594"/>
        <end position="605"/>
    </location>
</feature>
<comment type="caution">
    <text evidence="2">The sequence shown here is derived from an EMBL/GenBank/DDBJ whole genome shotgun (WGS) entry which is preliminary data.</text>
</comment>
<dbReference type="AlphaFoldDB" id="A0A9P4QGQ9"/>
<keyword evidence="3" id="KW-1185">Reference proteome</keyword>
<feature type="compositionally biased region" description="Basic and acidic residues" evidence="1">
    <location>
        <begin position="250"/>
        <end position="260"/>
    </location>
</feature>
<evidence type="ECO:0000256" key="1">
    <source>
        <dbReference type="SAM" id="MobiDB-lite"/>
    </source>
</evidence>